<feature type="signal peptide" evidence="4">
    <location>
        <begin position="1"/>
        <end position="22"/>
    </location>
</feature>
<dbReference type="Gene3D" id="3.40.50.1980">
    <property type="entry name" value="Nitrogenase molybdenum iron protein domain"/>
    <property type="match status" value="2"/>
</dbReference>
<feature type="region of interest" description="Disordered" evidence="3">
    <location>
        <begin position="30"/>
        <end position="59"/>
    </location>
</feature>
<sequence>MKQMWKSWTTGAITIILVLALAACGNNNEPKQVTEPAPAATTEQSAPPADEASVQKTEYPLTVKDSTGETFTFKEAPKKIISISPAETESLFAIGLDEQVVGVSDYDDYPKAATTKPKMGGLYNPNEEAIIAAQPDLVVTGISMSAEAAQHLRDIGITIFKTDPKTVDDVIANIELFGQITDHQAEAKAVIDKMKQEQAEVTEAVKSLTPEQKKKVYIEFSPGWTVGSGEFMDELITLAGGVNVAADTAGWYEISEEKIINDNPDVILFSKNVIDDKTKKTLDQMIKARSGWDQITAVKNDAVYGLDDNLISRPGPRVTEGLKEIANTIYPELLKP</sequence>
<dbReference type="EMBL" id="LT840184">
    <property type="protein sequence ID" value="SMF73273.1"/>
    <property type="molecule type" value="Genomic_DNA"/>
</dbReference>
<dbReference type="STRING" id="1313296.SAMN05661091_0951"/>
<feature type="domain" description="Fe/B12 periplasmic-binding" evidence="5">
    <location>
        <begin position="79"/>
        <end position="333"/>
    </location>
</feature>
<dbReference type="AlphaFoldDB" id="A0A1X7GQK0"/>
<comment type="similarity">
    <text evidence="1">Belongs to the bacterial solute-binding protein 8 family.</text>
</comment>
<reference evidence="6 7" key="1">
    <citation type="submission" date="2017-04" db="EMBL/GenBank/DDBJ databases">
        <authorList>
            <person name="Afonso C.L."/>
            <person name="Miller P.J."/>
            <person name="Scott M.A."/>
            <person name="Spackman E."/>
            <person name="Goraichik I."/>
            <person name="Dimitrov K.M."/>
            <person name="Suarez D.L."/>
            <person name="Swayne D.E."/>
        </authorList>
    </citation>
    <scope>NUCLEOTIDE SEQUENCE [LARGE SCALE GENOMIC DNA]</scope>
    <source>
        <strain evidence="6 7">N3/975</strain>
    </source>
</reference>
<evidence type="ECO:0000256" key="1">
    <source>
        <dbReference type="ARBA" id="ARBA00008814"/>
    </source>
</evidence>
<evidence type="ECO:0000256" key="4">
    <source>
        <dbReference type="SAM" id="SignalP"/>
    </source>
</evidence>
<dbReference type="PANTHER" id="PTHR30535:SF34">
    <property type="entry name" value="MOLYBDATE-BINDING PROTEIN MOLA"/>
    <property type="match status" value="1"/>
</dbReference>
<evidence type="ECO:0000256" key="3">
    <source>
        <dbReference type="SAM" id="MobiDB-lite"/>
    </source>
</evidence>
<evidence type="ECO:0000313" key="7">
    <source>
        <dbReference type="Proteomes" id="UP000192940"/>
    </source>
</evidence>
<dbReference type="Proteomes" id="UP000192940">
    <property type="component" value="Chromosome I"/>
</dbReference>
<dbReference type="InterPro" id="IPR002491">
    <property type="entry name" value="ABC_transptr_periplasmic_BD"/>
</dbReference>
<dbReference type="PROSITE" id="PS51257">
    <property type="entry name" value="PROKAR_LIPOPROTEIN"/>
    <property type="match status" value="1"/>
</dbReference>
<keyword evidence="7" id="KW-1185">Reference proteome</keyword>
<proteinExistence type="inferred from homology"/>
<protein>
    <submittedName>
        <fullName evidence="6">Iron complex transport system substrate-binding protein</fullName>
    </submittedName>
</protein>
<dbReference type="InterPro" id="IPR054828">
    <property type="entry name" value="Vit_B12_bind_prot"/>
</dbReference>
<dbReference type="Pfam" id="PF01497">
    <property type="entry name" value="Peripla_BP_2"/>
    <property type="match status" value="1"/>
</dbReference>
<organism evidence="6 7">
    <name type="scientific">Paenibacillus uliginis N3/975</name>
    <dbReference type="NCBI Taxonomy" id="1313296"/>
    <lineage>
        <taxon>Bacteria</taxon>
        <taxon>Bacillati</taxon>
        <taxon>Bacillota</taxon>
        <taxon>Bacilli</taxon>
        <taxon>Bacillales</taxon>
        <taxon>Paenibacillaceae</taxon>
        <taxon>Paenibacillus</taxon>
    </lineage>
</organism>
<evidence type="ECO:0000259" key="5">
    <source>
        <dbReference type="PROSITE" id="PS50983"/>
    </source>
</evidence>
<dbReference type="PANTHER" id="PTHR30535">
    <property type="entry name" value="VITAMIN B12-BINDING PROTEIN"/>
    <property type="match status" value="1"/>
</dbReference>
<dbReference type="GO" id="GO:0071281">
    <property type="term" value="P:cellular response to iron ion"/>
    <property type="evidence" value="ECO:0007669"/>
    <property type="project" value="TreeGrafter"/>
</dbReference>
<dbReference type="PROSITE" id="PS50983">
    <property type="entry name" value="FE_B12_PBP"/>
    <property type="match status" value="1"/>
</dbReference>
<evidence type="ECO:0000256" key="2">
    <source>
        <dbReference type="ARBA" id="ARBA00022729"/>
    </source>
</evidence>
<dbReference type="CDD" id="cd01143">
    <property type="entry name" value="YvrC"/>
    <property type="match status" value="1"/>
</dbReference>
<dbReference type="RefSeq" id="WP_208917984.1">
    <property type="nucleotide sequence ID" value="NZ_LT840184.1"/>
</dbReference>
<accession>A0A1X7GQK0</accession>
<dbReference type="NCBIfam" id="NF038402">
    <property type="entry name" value="TroA_like"/>
    <property type="match status" value="1"/>
</dbReference>
<name>A0A1X7GQK0_9BACL</name>
<dbReference type="SUPFAM" id="SSF53807">
    <property type="entry name" value="Helical backbone' metal receptor"/>
    <property type="match status" value="1"/>
</dbReference>
<dbReference type="InterPro" id="IPR050902">
    <property type="entry name" value="ABC_Transporter_SBP"/>
</dbReference>
<evidence type="ECO:0000313" key="6">
    <source>
        <dbReference type="EMBL" id="SMF73273.1"/>
    </source>
</evidence>
<feature type="chain" id="PRO_5013367287" evidence="4">
    <location>
        <begin position="23"/>
        <end position="336"/>
    </location>
</feature>
<keyword evidence="2 4" id="KW-0732">Signal</keyword>
<gene>
    <name evidence="6" type="ORF">SAMN05661091_0951</name>
</gene>